<feature type="transmembrane region" description="Helical" evidence="1">
    <location>
        <begin position="12"/>
        <end position="32"/>
    </location>
</feature>
<dbReference type="AlphaFoldDB" id="H8I6U2"/>
<sequence length="173" mass="19863">MIKGVLQVRINLKIILILIITISIIIFIGINISSKLHLLNIENNNYSNLNQINNKSNQNSTVIDNNSINIPSNDSIINNINWSRYPNLQMGYVHFAQECEPNDIVPHKYVAIGIITEVKNYDNRTLIYEQLSEIALEIRHMCGPNTAICVFGTNHGILEWTVTMRVYDDKIYY</sequence>
<dbReference type="Proteomes" id="UP000005233">
    <property type="component" value="Chromosome"/>
</dbReference>
<gene>
    <name evidence="2" type="ordered locus">Mtc_0648</name>
</gene>
<organism evidence="2 3">
    <name type="scientific">Methanocella conradii (strain DSM 24694 / JCM 17849 / CGMCC 1.5162 / HZ254)</name>
    <dbReference type="NCBI Taxonomy" id="1041930"/>
    <lineage>
        <taxon>Archaea</taxon>
        <taxon>Methanobacteriati</taxon>
        <taxon>Methanobacteriota</taxon>
        <taxon>Stenosarchaea group</taxon>
        <taxon>Methanomicrobia</taxon>
        <taxon>Methanocellales</taxon>
        <taxon>Methanocellaceae</taxon>
        <taxon>Methanocella</taxon>
    </lineage>
</organism>
<evidence type="ECO:0000313" key="3">
    <source>
        <dbReference type="Proteomes" id="UP000005233"/>
    </source>
</evidence>
<reference evidence="2 3" key="1">
    <citation type="journal article" date="2012" name="J. Bacteriol.">
        <title>Complete genome sequence of a thermophilic methanogen, Methanocella conradii HZ254, isolated from Chinese rice field soil.</title>
        <authorList>
            <person name="Lu Z."/>
            <person name="Lu Y."/>
        </authorList>
    </citation>
    <scope>NUCLEOTIDE SEQUENCE [LARGE SCALE GENOMIC DNA]</scope>
    <source>
        <strain evidence="3">DSM 24694 / JCM 17849 / CGMCC 1.5162 / HZ254</strain>
    </source>
</reference>
<name>H8I6U2_METCZ</name>
<keyword evidence="1" id="KW-1133">Transmembrane helix</keyword>
<dbReference type="GeneID" id="41009237"/>
<proteinExistence type="predicted"/>
<keyword evidence="1" id="KW-0472">Membrane</keyword>
<dbReference type="HOGENOM" id="CLU_131902_0_0_2"/>
<dbReference type="KEGG" id="mez:Mtc_0648"/>
<keyword evidence="3" id="KW-1185">Reference proteome</keyword>
<dbReference type="EMBL" id="CP003243">
    <property type="protein sequence ID" value="AFC99412.1"/>
    <property type="molecule type" value="Genomic_DNA"/>
</dbReference>
<accession>H8I6U2</accession>
<dbReference type="RefSeq" id="WP_014405251.1">
    <property type="nucleotide sequence ID" value="NC_017034.1"/>
</dbReference>
<evidence type="ECO:0000313" key="2">
    <source>
        <dbReference type="EMBL" id="AFC99412.1"/>
    </source>
</evidence>
<dbReference type="eggNOG" id="arCOG12061">
    <property type="taxonomic scope" value="Archaea"/>
</dbReference>
<evidence type="ECO:0000256" key="1">
    <source>
        <dbReference type="SAM" id="Phobius"/>
    </source>
</evidence>
<protein>
    <submittedName>
        <fullName evidence="2">Uncharacterized protein</fullName>
    </submittedName>
</protein>
<keyword evidence="1" id="KW-0812">Transmembrane</keyword>